<dbReference type="Gene3D" id="1.10.630.10">
    <property type="entry name" value="Cytochrome P450"/>
    <property type="match status" value="1"/>
</dbReference>
<dbReference type="EMBL" id="JAUKTV010000020">
    <property type="protein sequence ID" value="KAK0705723.1"/>
    <property type="molecule type" value="Genomic_DNA"/>
</dbReference>
<feature type="transmembrane region" description="Helical" evidence="6">
    <location>
        <begin position="390"/>
        <end position="412"/>
    </location>
</feature>
<evidence type="ECO:0000256" key="4">
    <source>
        <dbReference type="PIRSR" id="PIRSR602401-1"/>
    </source>
</evidence>
<dbReference type="InterPro" id="IPR036400">
    <property type="entry name" value="Cyt_B5-like_heme/steroid_sf"/>
</dbReference>
<dbReference type="PRINTS" id="PR00463">
    <property type="entry name" value="EP450I"/>
</dbReference>
<keyword evidence="6" id="KW-0472">Membrane</keyword>
<feature type="transmembrane region" description="Helical" evidence="6">
    <location>
        <begin position="733"/>
        <end position="753"/>
    </location>
</feature>
<evidence type="ECO:0000256" key="2">
    <source>
        <dbReference type="ARBA" id="ARBA00022723"/>
    </source>
</evidence>
<dbReference type="InterPro" id="IPR001199">
    <property type="entry name" value="Cyt_B5-like_heme/steroid-bd"/>
</dbReference>
<feature type="domain" description="Cytochrome b5 heme-binding" evidence="7">
    <location>
        <begin position="599"/>
        <end position="648"/>
    </location>
</feature>
<protein>
    <recommendedName>
        <fullName evidence="7">Cytochrome b5 heme-binding domain-containing protein</fullName>
    </recommendedName>
</protein>
<dbReference type="AlphaFoldDB" id="A0AA40DMX7"/>
<dbReference type="GO" id="GO:0020037">
    <property type="term" value="F:heme binding"/>
    <property type="evidence" value="ECO:0007669"/>
    <property type="project" value="InterPro"/>
</dbReference>
<proteinExistence type="predicted"/>
<comment type="cofactor">
    <cofactor evidence="4">
        <name>heme</name>
        <dbReference type="ChEBI" id="CHEBI:30413"/>
    </cofactor>
</comment>
<dbReference type="GO" id="GO:0016705">
    <property type="term" value="F:oxidoreductase activity, acting on paired donors, with incorporation or reduction of molecular oxygen"/>
    <property type="evidence" value="ECO:0007669"/>
    <property type="project" value="InterPro"/>
</dbReference>
<dbReference type="GO" id="GO:0005506">
    <property type="term" value="F:iron ion binding"/>
    <property type="evidence" value="ECO:0007669"/>
    <property type="project" value="InterPro"/>
</dbReference>
<dbReference type="Gene3D" id="3.10.120.10">
    <property type="entry name" value="Cytochrome b5-like heme/steroid binding domain"/>
    <property type="match status" value="1"/>
</dbReference>
<dbReference type="Pfam" id="PF00067">
    <property type="entry name" value="p450"/>
    <property type="match status" value="1"/>
</dbReference>
<name>A0AA40DMX7_9PEZI</name>
<feature type="transmembrane region" description="Helical" evidence="6">
    <location>
        <begin position="696"/>
        <end position="713"/>
    </location>
</feature>
<dbReference type="PANTHER" id="PTHR24305">
    <property type="entry name" value="CYTOCHROME P450"/>
    <property type="match status" value="1"/>
</dbReference>
<feature type="binding site" description="axial binding residue" evidence="4">
    <location>
        <position position="536"/>
    </location>
    <ligand>
        <name>heme</name>
        <dbReference type="ChEBI" id="CHEBI:30413"/>
    </ligand>
    <ligandPart>
        <name>Fe</name>
        <dbReference type="ChEBI" id="CHEBI:18248"/>
    </ligandPart>
</feature>
<dbReference type="PRINTS" id="PR00385">
    <property type="entry name" value="P450"/>
</dbReference>
<sequence>MSGYEPARYITNEGAQVYDGRDVENASRSYPDLAWALQQRIRHFTVEFLASSETKPHVIFKVNLNAQKVAGNRRVINAARVSMEAGEGAKTRDDNCGVCQIKLCDYVTQTRIASAGFEFRVTNPNFTLGDFMRLIIGRPDTDTDMRMFNFREVKGGALDGCRDWVTQAFIRAYMARCVGWEIVGITGPDGESAKPEEEYERISMQAERGATYIDWKHGRPGFHDVIGKFFDARRTARAGRDRTSSKVIVYRNLPLENGRFWAERFSRVVHVVDEQRNRVTLPYRDLSKAGTGLGRTPSPSSSRPSSSGYSSSRSASSTRGSAPPPTTRHIGRSSPSAPAPSRYGTAPDPRYGSSVSDSHSSRGGAAPPPSRGVAPPSGRPTGAGAFGNTVAVLGAGFTTSASLLSWALYALVKYPGNQERLIQELVDHGADGENDWSYDQLHAMKFLDCFVKETQRLHSPSFQTTRNARKDIILPGGYFIPEGSAVTTCFPSLHKNPAHWDNPLKFDPERWLEQGFAAQAARKGLYTPFAVGKRGCVGFNLALAEMKMILAELVYNYSFKDTSPEAVVYDPEFLVTRPLNFYGSATRRTEWASKRETTDIVHIIHDDPGGIDVLVECAGTDATEPYDYAGHGDDATETMQKFKVGALAGYRNDRNADGSGRGHTRSDTTTAVKSGKSAGSASWATKVGTSLEFQGAISLIMGILAVLGLWFQTSPVGKQRHQSSGGQSLVDSFLGGFLMALISGCIGLGYVYARFRQTLKHEKDVFDYAAVIPRRR</sequence>
<dbReference type="InterPro" id="IPR036396">
    <property type="entry name" value="Cyt_P450_sf"/>
</dbReference>
<dbReference type="SUPFAM" id="SSF48264">
    <property type="entry name" value="Cytochrome P450"/>
    <property type="match status" value="1"/>
</dbReference>
<evidence type="ECO:0000256" key="1">
    <source>
        <dbReference type="ARBA" id="ARBA00022617"/>
    </source>
</evidence>
<dbReference type="PROSITE" id="PS50255">
    <property type="entry name" value="CYTOCHROME_B5_2"/>
    <property type="match status" value="1"/>
</dbReference>
<dbReference type="SUPFAM" id="SSF55856">
    <property type="entry name" value="Cytochrome b5-like heme/steroid binding domain"/>
    <property type="match status" value="1"/>
</dbReference>
<evidence type="ECO:0000259" key="7">
    <source>
        <dbReference type="PROSITE" id="PS50255"/>
    </source>
</evidence>
<dbReference type="PANTHER" id="PTHR24305:SF87">
    <property type="entry name" value="CYTOCHROME P450 MONOOXYGENASE ALND-RELATED"/>
    <property type="match status" value="1"/>
</dbReference>
<dbReference type="InterPro" id="IPR050121">
    <property type="entry name" value="Cytochrome_P450_monoxygenase"/>
</dbReference>
<evidence type="ECO:0000313" key="8">
    <source>
        <dbReference type="EMBL" id="KAK0705723.1"/>
    </source>
</evidence>
<feature type="region of interest" description="Disordered" evidence="5">
    <location>
        <begin position="283"/>
        <end position="381"/>
    </location>
</feature>
<evidence type="ECO:0000256" key="5">
    <source>
        <dbReference type="SAM" id="MobiDB-lite"/>
    </source>
</evidence>
<gene>
    <name evidence="8" type="ORF">B0T21DRAFT_455259</name>
</gene>
<dbReference type="Proteomes" id="UP001172159">
    <property type="component" value="Unassembled WGS sequence"/>
</dbReference>
<organism evidence="8 9">
    <name type="scientific">Apiosordaria backusii</name>
    <dbReference type="NCBI Taxonomy" id="314023"/>
    <lineage>
        <taxon>Eukaryota</taxon>
        <taxon>Fungi</taxon>
        <taxon>Dikarya</taxon>
        <taxon>Ascomycota</taxon>
        <taxon>Pezizomycotina</taxon>
        <taxon>Sordariomycetes</taxon>
        <taxon>Sordariomycetidae</taxon>
        <taxon>Sordariales</taxon>
        <taxon>Lasiosphaeriaceae</taxon>
        <taxon>Apiosordaria</taxon>
    </lineage>
</organism>
<comment type="caution">
    <text evidence="8">The sequence shown here is derived from an EMBL/GenBank/DDBJ whole genome shotgun (WGS) entry which is preliminary data.</text>
</comment>
<keyword evidence="6" id="KW-1133">Transmembrane helix</keyword>
<keyword evidence="2 4" id="KW-0479">Metal-binding</keyword>
<dbReference type="CDD" id="cd00302">
    <property type="entry name" value="cytochrome_P450"/>
    <property type="match status" value="1"/>
</dbReference>
<reference evidence="8" key="1">
    <citation type="submission" date="2023-06" db="EMBL/GenBank/DDBJ databases">
        <title>Genome-scale phylogeny and comparative genomics of the fungal order Sordariales.</title>
        <authorList>
            <consortium name="Lawrence Berkeley National Laboratory"/>
            <person name="Hensen N."/>
            <person name="Bonometti L."/>
            <person name="Westerberg I."/>
            <person name="Brannstrom I.O."/>
            <person name="Guillou S."/>
            <person name="Cros-Aarteil S."/>
            <person name="Calhoun S."/>
            <person name="Haridas S."/>
            <person name="Kuo A."/>
            <person name="Mondo S."/>
            <person name="Pangilinan J."/>
            <person name="Riley R."/>
            <person name="Labutti K."/>
            <person name="Andreopoulos B."/>
            <person name="Lipzen A."/>
            <person name="Chen C."/>
            <person name="Yanf M."/>
            <person name="Daum C."/>
            <person name="Ng V."/>
            <person name="Clum A."/>
            <person name="Steindorff A."/>
            <person name="Ohm R."/>
            <person name="Martin F."/>
            <person name="Silar P."/>
            <person name="Natvig D."/>
            <person name="Lalanne C."/>
            <person name="Gautier V."/>
            <person name="Ament-Velasquez S.L."/>
            <person name="Kruys A."/>
            <person name="Hutchinson M.I."/>
            <person name="Powell A.J."/>
            <person name="Barry K."/>
            <person name="Miller A.N."/>
            <person name="Grigoriev I.V."/>
            <person name="Debuchy R."/>
            <person name="Gladieux P."/>
            <person name="Thoren M.H."/>
            <person name="Johannesson H."/>
        </authorList>
    </citation>
    <scope>NUCLEOTIDE SEQUENCE</scope>
    <source>
        <strain evidence="8">CBS 540.89</strain>
    </source>
</reference>
<feature type="compositionally biased region" description="Low complexity" evidence="5">
    <location>
        <begin position="294"/>
        <end position="321"/>
    </location>
</feature>
<evidence type="ECO:0000256" key="6">
    <source>
        <dbReference type="SAM" id="Phobius"/>
    </source>
</evidence>
<accession>A0AA40DMX7</accession>
<dbReference type="InterPro" id="IPR002401">
    <property type="entry name" value="Cyt_P450_E_grp-I"/>
</dbReference>
<evidence type="ECO:0000313" key="9">
    <source>
        <dbReference type="Proteomes" id="UP001172159"/>
    </source>
</evidence>
<dbReference type="GO" id="GO:0004497">
    <property type="term" value="F:monooxygenase activity"/>
    <property type="evidence" value="ECO:0007669"/>
    <property type="project" value="InterPro"/>
</dbReference>
<keyword evidence="3 4" id="KW-0408">Iron</keyword>
<evidence type="ECO:0000256" key="3">
    <source>
        <dbReference type="ARBA" id="ARBA00023004"/>
    </source>
</evidence>
<keyword evidence="6" id="KW-0812">Transmembrane</keyword>
<feature type="region of interest" description="Disordered" evidence="5">
    <location>
        <begin position="653"/>
        <end position="675"/>
    </location>
</feature>
<keyword evidence="9" id="KW-1185">Reference proteome</keyword>
<keyword evidence="1 4" id="KW-0349">Heme</keyword>
<dbReference type="InterPro" id="IPR001128">
    <property type="entry name" value="Cyt_P450"/>
</dbReference>